<evidence type="ECO:0000313" key="2">
    <source>
        <dbReference type="Proteomes" id="UP000053097"/>
    </source>
</evidence>
<dbReference type="Proteomes" id="UP000053097">
    <property type="component" value="Unassembled WGS sequence"/>
</dbReference>
<protein>
    <submittedName>
        <fullName evidence="1">Uncharacterized protein</fullName>
    </submittedName>
</protein>
<accession>A0A026X198</accession>
<dbReference type="EMBL" id="KK107039">
    <property type="protein sequence ID" value="EZA61868.1"/>
    <property type="molecule type" value="Genomic_DNA"/>
</dbReference>
<organism evidence="1 2">
    <name type="scientific">Ooceraea biroi</name>
    <name type="common">Clonal raider ant</name>
    <name type="synonym">Cerapachys biroi</name>
    <dbReference type="NCBI Taxonomy" id="2015173"/>
    <lineage>
        <taxon>Eukaryota</taxon>
        <taxon>Metazoa</taxon>
        <taxon>Ecdysozoa</taxon>
        <taxon>Arthropoda</taxon>
        <taxon>Hexapoda</taxon>
        <taxon>Insecta</taxon>
        <taxon>Pterygota</taxon>
        <taxon>Neoptera</taxon>
        <taxon>Endopterygota</taxon>
        <taxon>Hymenoptera</taxon>
        <taxon>Apocrita</taxon>
        <taxon>Aculeata</taxon>
        <taxon>Formicoidea</taxon>
        <taxon>Formicidae</taxon>
        <taxon>Dorylinae</taxon>
        <taxon>Ooceraea</taxon>
    </lineage>
</organism>
<gene>
    <name evidence="1" type="ORF">X777_04679</name>
</gene>
<name>A0A026X198_OOCBI</name>
<keyword evidence="2" id="KW-1185">Reference proteome</keyword>
<reference evidence="1 2" key="1">
    <citation type="journal article" date="2014" name="Curr. Biol.">
        <title>The genome of the clonal raider ant Cerapachys biroi.</title>
        <authorList>
            <person name="Oxley P.R."/>
            <person name="Ji L."/>
            <person name="Fetter-Pruneda I."/>
            <person name="McKenzie S.K."/>
            <person name="Li C."/>
            <person name="Hu H."/>
            <person name="Zhang G."/>
            <person name="Kronauer D.J."/>
        </authorList>
    </citation>
    <scope>NUCLEOTIDE SEQUENCE [LARGE SCALE GENOMIC DNA]</scope>
</reference>
<dbReference type="AlphaFoldDB" id="A0A026X198"/>
<proteinExistence type="predicted"/>
<dbReference type="OrthoDB" id="7534440at2759"/>
<evidence type="ECO:0000313" key="1">
    <source>
        <dbReference type="EMBL" id="EZA61868.1"/>
    </source>
</evidence>
<sequence length="73" mass="8680">MNELTSQRNSLMEELVQLRRHADDNGRKLAHVNAVITEQEVINSIHYTSRRRVFNNDNNTKRNFILGMKRKRT</sequence>